<dbReference type="EMBL" id="MDTU01000001">
    <property type="protein sequence ID" value="ODN42552.1"/>
    <property type="molecule type" value="Genomic_DNA"/>
</dbReference>
<organism evidence="7 8">
    <name type="scientific">Piscirickettsia litoralis</name>
    <dbReference type="NCBI Taxonomy" id="1891921"/>
    <lineage>
        <taxon>Bacteria</taxon>
        <taxon>Pseudomonadati</taxon>
        <taxon>Pseudomonadota</taxon>
        <taxon>Gammaproteobacteria</taxon>
        <taxon>Thiotrichales</taxon>
        <taxon>Piscirickettsiaceae</taxon>
        <taxon>Piscirickettsia</taxon>
    </lineage>
</organism>
<evidence type="ECO:0000256" key="3">
    <source>
        <dbReference type="ARBA" id="ARBA00022692"/>
    </source>
</evidence>
<feature type="transmembrane region" description="Helical" evidence="6">
    <location>
        <begin position="199"/>
        <end position="219"/>
    </location>
</feature>
<evidence type="ECO:0000256" key="5">
    <source>
        <dbReference type="ARBA" id="ARBA00023136"/>
    </source>
</evidence>
<evidence type="ECO:0000256" key="1">
    <source>
        <dbReference type="ARBA" id="ARBA00004651"/>
    </source>
</evidence>
<feature type="transmembrane region" description="Helical" evidence="6">
    <location>
        <begin position="158"/>
        <end position="179"/>
    </location>
</feature>
<gene>
    <name evidence="7" type="ORF">BGC07_05930</name>
</gene>
<evidence type="ECO:0000313" key="7">
    <source>
        <dbReference type="EMBL" id="ODN42552.1"/>
    </source>
</evidence>
<name>A0ABX3A120_9GAMM</name>
<keyword evidence="8" id="KW-1185">Reference proteome</keyword>
<evidence type="ECO:0000256" key="4">
    <source>
        <dbReference type="ARBA" id="ARBA00022989"/>
    </source>
</evidence>
<dbReference type="Proteomes" id="UP000094329">
    <property type="component" value="Unassembled WGS sequence"/>
</dbReference>
<reference evidence="7 8" key="1">
    <citation type="submission" date="2016-08" db="EMBL/GenBank/DDBJ databases">
        <title>Draft genome sequence of Candidatus Piscirickettsia litoralis, from seawater.</title>
        <authorList>
            <person name="Wan X."/>
            <person name="Lee A.J."/>
            <person name="Hou S."/>
            <person name="Donachie S.P."/>
        </authorList>
    </citation>
    <scope>NUCLEOTIDE SEQUENCE [LARGE SCALE GENOMIC DNA]</scope>
    <source>
        <strain evidence="7 8">Y2</strain>
    </source>
</reference>
<feature type="transmembrane region" description="Helical" evidence="6">
    <location>
        <begin position="88"/>
        <end position="112"/>
    </location>
</feature>
<feature type="transmembrane region" description="Helical" evidence="6">
    <location>
        <begin position="132"/>
        <end position="151"/>
    </location>
</feature>
<keyword evidence="3 6" id="KW-0812">Transmembrane</keyword>
<evidence type="ECO:0000313" key="8">
    <source>
        <dbReference type="Proteomes" id="UP000094329"/>
    </source>
</evidence>
<proteinExistence type="predicted"/>
<dbReference type="PIRSF" id="PIRSF006060">
    <property type="entry name" value="AA_transporter"/>
    <property type="match status" value="1"/>
</dbReference>
<feature type="transmembrane region" description="Helical" evidence="6">
    <location>
        <begin position="368"/>
        <end position="389"/>
    </location>
</feature>
<accession>A0ABX3A120</accession>
<feature type="transmembrane region" description="Helical" evidence="6">
    <location>
        <begin position="240"/>
        <end position="262"/>
    </location>
</feature>
<feature type="transmembrane region" description="Helical" evidence="6">
    <location>
        <begin position="293"/>
        <end position="319"/>
    </location>
</feature>
<dbReference type="PANTHER" id="PTHR42770">
    <property type="entry name" value="AMINO ACID TRANSPORTER-RELATED"/>
    <property type="match status" value="1"/>
</dbReference>
<sequence length="398" mass="43403">MKTESQRLNSFGYEQELDRSLNTAQLTAFGLNYMIPIAPAIVFGFVMVQSGGTVALPYLLAFFGMIFTAFSYVILIKNFPLSGSVYNYVGRGISPSLGFIAGWAILLDYLVIPSVTAASSAIYLQQLFPQTSYYLWLVLFIAITGGLNLVGIKPIAKLGVWLLIIGELVIFAGFTSWGHAIVVNHMGVGHLISSEPFHFSSWGALASATSIGMLSYLGFDAISTLTEEAKNPRRDVPRAIYLSLIIGATTMIITGYLGMLVIPNWHDYINNPTWISSSLFHITQMAGGQVMGMIYTTGFVLAMGVFNIVATASCSRILFGMGRDNTLPKAIFGKINPKSKVPQINILIIMILQIILGSIGQVDLLSSLVNFGAIIGFILLNTAVIYLYFIKNQEFPLI</sequence>
<dbReference type="PANTHER" id="PTHR42770:SF16">
    <property type="entry name" value="AMINO ACID PERMEASE"/>
    <property type="match status" value="1"/>
</dbReference>
<comment type="subcellular location">
    <subcellularLocation>
        <location evidence="1">Cell membrane</location>
        <topology evidence="1">Multi-pass membrane protein</topology>
    </subcellularLocation>
</comment>
<feature type="transmembrane region" description="Helical" evidence="6">
    <location>
        <begin position="54"/>
        <end position="76"/>
    </location>
</feature>
<keyword evidence="2" id="KW-1003">Cell membrane</keyword>
<feature type="transmembrane region" description="Helical" evidence="6">
    <location>
        <begin position="26"/>
        <end position="48"/>
    </location>
</feature>
<evidence type="ECO:0000256" key="6">
    <source>
        <dbReference type="SAM" id="Phobius"/>
    </source>
</evidence>
<feature type="transmembrane region" description="Helical" evidence="6">
    <location>
        <begin position="344"/>
        <end position="362"/>
    </location>
</feature>
<dbReference type="RefSeq" id="WP_069312349.1">
    <property type="nucleotide sequence ID" value="NZ_MDTU01000001.1"/>
</dbReference>
<dbReference type="InterPro" id="IPR050367">
    <property type="entry name" value="APC_superfamily"/>
</dbReference>
<keyword evidence="4 6" id="KW-1133">Transmembrane helix</keyword>
<comment type="caution">
    <text evidence="7">The sequence shown here is derived from an EMBL/GenBank/DDBJ whole genome shotgun (WGS) entry which is preliminary data.</text>
</comment>
<protein>
    <recommendedName>
        <fullName evidence="9">Amino acid permease</fullName>
    </recommendedName>
</protein>
<keyword evidence="5 6" id="KW-0472">Membrane</keyword>
<dbReference type="InterPro" id="IPR002293">
    <property type="entry name" value="AA/rel_permease1"/>
</dbReference>
<evidence type="ECO:0000256" key="2">
    <source>
        <dbReference type="ARBA" id="ARBA00022475"/>
    </source>
</evidence>
<dbReference type="Gene3D" id="1.20.1740.10">
    <property type="entry name" value="Amino acid/polyamine transporter I"/>
    <property type="match status" value="1"/>
</dbReference>
<dbReference type="Pfam" id="PF13520">
    <property type="entry name" value="AA_permease_2"/>
    <property type="match status" value="1"/>
</dbReference>
<evidence type="ECO:0008006" key="9">
    <source>
        <dbReference type="Google" id="ProtNLM"/>
    </source>
</evidence>